<comment type="function">
    <text evidence="7">May play a role in sperm development or sperm function. However, does not appear to have an essential role in spermatogenesis or male fertility.</text>
</comment>
<protein>
    <recommendedName>
        <fullName evidence="9">Patched domain-containing protein 3</fullName>
    </recommendedName>
</protein>
<feature type="transmembrane region" description="Helical" evidence="11">
    <location>
        <begin position="832"/>
        <end position="855"/>
    </location>
</feature>
<feature type="transmembrane region" description="Helical" evidence="11">
    <location>
        <begin position="794"/>
        <end position="820"/>
    </location>
</feature>
<evidence type="ECO:0000256" key="10">
    <source>
        <dbReference type="SAM" id="MobiDB-lite"/>
    </source>
</evidence>
<evidence type="ECO:0000256" key="1">
    <source>
        <dbReference type="ARBA" id="ARBA00005585"/>
    </source>
</evidence>
<keyword evidence="5 11" id="KW-0472">Membrane</keyword>
<organism evidence="13 14">
    <name type="scientific">Scleropages formosus</name>
    <name type="common">Asian bonytongue</name>
    <name type="synonym">Osteoglossum formosum</name>
    <dbReference type="NCBI Taxonomy" id="113540"/>
    <lineage>
        <taxon>Eukaryota</taxon>
        <taxon>Metazoa</taxon>
        <taxon>Chordata</taxon>
        <taxon>Craniata</taxon>
        <taxon>Vertebrata</taxon>
        <taxon>Euteleostomi</taxon>
        <taxon>Actinopterygii</taxon>
        <taxon>Neopterygii</taxon>
        <taxon>Teleostei</taxon>
        <taxon>Osteoglossocephala</taxon>
        <taxon>Osteoglossomorpha</taxon>
        <taxon>Osteoglossiformes</taxon>
        <taxon>Osteoglossidae</taxon>
        <taxon>Scleropages</taxon>
    </lineage>
</organism>
<keyword evidence="4 11" id="KW-1133">Transmembrane helix</keyword>
<feature type="transmembrane region" description="Helical" evidence="11">
    <location>
        <begin position="190"/>
        <end position="213"/>
    </location>
</feature>
<feature type="transmembrane region" description="Helical" evidence="11">
    <location>
        <begin position="387"/>
        <end position="406"/>
    </location>
</feature>
<reference evidence="13" key="3">
    <citation type="submission" date="2025-09" db="UniProtKB">
        <authorList>
            <consortium name="Ensembl"/>
        </authorList>
    </citation>
    <scope>IDENTIFICATION</scope>
</reference>
<feature type="region of interest" description="Disordered" evidence="10">
    <location>
        <begin position="862"/>
        <end position="891"/>
    </location>
</feature>
<evidence type="ECO:0000256" key="8">
    <source>
        <dbReference type="ARBA" id="ARBA00060429"/>
    </source>
</evidence>
<feature type="transmembrane region" description="Helical" evidence="11">
    <location>
        <begin position="757"/>
        <end position="782"/>
    </location>
</feature>
<evidence type="ECO:0000256" key="9">
    <source>
        <dbReference type="ARBA" id="ARBA00074262"/>
    </source>
</evidence>
<dbReference type="OrthoDB" id="6510177at2759"/>
<dbReference type="GO" id="GO:0097225">
    <property type="term" value="C:sperm midpiece"/>
    <property type="evidence" value="ECO:0007669"/>
    <property type="project" value="UniProtKB-ARBA"/>
</dbReference>
<feature type="domain" description="SSD" evidence="12">
    <location>
        <begin position="281"/>
        <end position="441"/>
    </location>
</feature>
<evidence type="ECO:0000256" key="7">
    <source>
        <dbReference type="ARBA" id="ARBA00057027"/>
    </source>
</evidence>
<evidence type="ECO:0000259" key="12">
    <source>
        <dbReference type="PROSITE" id="PS50156"/>
    </source>
</evidence>
<dbReference type="Gene3D" id="1.20.1640.10">
    <property type="entry name" value="Multidrug efflux transporter AcrB transmembrane domain"/>
    <property type="match status" value="2"/>
</dbReference>
<evidence type="ECO:0000313" key="14">
    <source>
        <dbReference type="Proteomes" id="UP000694397"/>
    </source>
</evidence>
<feature type="transmembrane region" description="Helical" evidence="11">
    <location>
        <begin position="281"/>
        <end position="303"/>
    </location>
</feature>
<gene>
    <name evidence="13" type="primary">PTCHD3</name>
    <name evidence="13" type="synonym">ptchd3a</name>
</gene>
<evidence type="ECO:0000313" key="13">
    <source>
        <dbReference type="Ensembl" id="ENSSFOP00015027329.2"/>
    </source>
</evidence>
<evidence type="ECO:0000256" key="11">
    <source>
        <dbReference type="SAM" id="Phobius"/>
    </source>
</evidence>
<feature type="compositionally biased region" description="Polar residues" evidence="10">
    <location>
        <begin position="873"/>
        <end position="891"/>
    </location>
</feature>
<keyword evidence="3 11" id="KW-0812">Transmembrane</keyword>
<dbReference type="InterPro" id="IPR000731">
    <property type="entry name" value="SSD"/>
</dbReference>
<keyword evidence="6" id="KW-0325">Glycoprotein</keyword>
<dbReference type="InterPro" id="IPR051697">
    <property type="entry name" value="Patched_domain-protein"/>
</dbReference>
<reference evidence="13 14" key="1">
    <citation type="submission" date="2019-04" db="EMBL/GenBank/DDBJ databases">
        <authorList>
            <consortium name="Wellcome Sanger Institute Data Sharing"/>
        </authorList>
    </citation>
    <scope>NUCLEOTIDE SEQUENCE [LARGE SCALE GENOMIC DNA]</scope>
</reference>
<evidence type="ECO:0000256" key="6">
    <source>
        <dbReference type="ARBA" id="ARBA00023180"/>
    </source>
</evidence>
<name>A0A8C9V5P0_SCLFO</name>
<comment type="subcellular location">
    <subcellularLocation>
        <location evidence="8">Cell projection</location>
        <location evidence="8">Cilium</location>
        <location evidence="8">Flagellum membrane</location>
        <topology evidence="8">Multi-pass membrane protein</topology>
    </subcellularLocation>
</comment>
<evidence type="ECO:0000256" key="3">
    <source>
        <dbReference type="ARBA" id="ARBA00022692"/>
    </source>
</evidence>
<keyword evidence="14" id="KW-1185">Reference proteome</keyword>
<dbReference type="SUPFAM" id="SSF82866">
    <property type="entry name" value="Multidrug efflux transporter AcrB transmembrane domain"/>
    <property type="match status" value="2"/>
</dbReference>
<feature type="transmembrane region" description="Helical" evidence="11">
    <location>
        <begin position="347"/>
        <end position="367"/>
    </location>
</feature>
<evidence type="ECO:0000256" key="5">
    <source>
        <dbReference type="ARBA" id="ARBA00023136"/>
    </source>
</evidence>
<dbReference type="InterPro" id="IPR003392">
    <property type="entry name" value="PTHD_SSD"/>
</dbReference>
<dbReference type="AlphaFoldDB" id="A0A8C9V5P0"/>
<feature type="transmembrane region" description="Helical" evidence="11">
    <location>
        <begin position="41"/>
        <end position="61"/>
    </location>
</feature>
<dbReference type="Ensembl" id="ENSSFOT00015027638.2">
    <property type="protein sequence ID" value="ENSSFOP00015027329.2"/>
    <property type="gene ID" value="ENSSFOG00015017556.2"/>
</dbReference>
<dbReference type="PANTHER" id="PTHR10796">
    <property type="entry name" value="PATCHED-RELATED"/>
    <property type="match status" value="1"/>
</dbReference>
<evidence type="ECO:0000256" key="4">
    <source>
        <dbReference type="ARBA" id="ARBA00022989"/>
    </source>
</evidence>
<feature type="transmembrane region" description="Helical" evidence="11">
    <location>
        <begin position="731"/>
        <end position="751"/>
    </location>
</feature>
<proteinExistence type="inferred from homology"/>
<reference evidence="13" key="2">
    <citation type="submission" date="2025-08" db="UniProtKB">
        <authorList>
            <consortium name="Ensembl"/>
        </authorList>
    </citation>
    <scope>IDENTIFICATION</scope>
</reference>
<feature type="transmembrane region" description="Helical" evidence="11">
    <location>
        <begin position="418"/>
        <end position="441"/>
    </location>
</feature>
<feature type="transmembrane region" description="Helical" evidence="11">
    <location>
        <begin position="310"/>
        <end position="335"/>
    </location>
</feature>
<dbReference type="PROSITE" id="PS50156">
    <property type="entry name" value="SSD"/>
    <property type="match status" value="1"/>
</dbReference>
<feature type="transmembrane region" description="Helical" evidence="11">
    <location>
        <begin position="498"/>
        <end position="519"/>
    </location>
</feature>
<dbReference type="Proteomes" id="UP000694397">
    <property type="component" value="Chromosome 19"/>
</dbReference>
<evidence type="ECO:0000256" key="2">
    <source>
        <dbReference type="ARBA" id="ARBA00022475"/>
    </source>
</evidence>
<dbReference type="GO" id="GO:0016020">
    <property type="term" value="C:membrane"/>
    <property type="evidence" value="ECO:0007669"/>
    <property type="project" value="InterPro"/>
</dbReference>
<dbReference type="PANTHER" id="PTHR10796:SF60">
    <property type="entry name" value="PATCHED DOMAIN-CONTAINING PROTEIN 3"/>
    <property type="match status" value="1"/>
</dbReference>
<comment type="similarity">
    <text evidence="1">Belongs to the patched family.</text>
</comment>
<feature type="transmembrane region" description="Helical" evidence="11">
    <location>
        <begin position="706"/>
        <end position="724"/>
    </location>
</feature>
<dbReference type="Pfam" id="PF02460">
    <property type="entry name" value="Patched"/>
    <property type="match status" value="1"/>
</dbReference>
<keyword evidence="2" id="KW-1003">Cell membrane</keyword>
<dbReference type="GeneTree" id="ENSGT00940000158727"/>
<sequence>GVVPAELSPPDMVVACHTDCVEKPISVGFQRFGRFVGRKPWWFLLLPLLSSLALAGGFCFLEEREANDIEEQFTPVDGAAKLERRFVRENFPQDDSRFSSQRLYTDGVYASFIAVSRSPANVLTRAAFEEIILLDRRVKEIEVYGAGGRGRGRERLSFGSLCAARHGECVSNAILDVINHDGGRIEETRLTFPFSIFGLNSVFLGHSVGGVVVRNASVLSSARAIRLFYFLKEEDESKAAAWLAEFLRVFPSNLSRLDFIEVTHATSLSRQVEFEANSKDVIPLFSITYVISISFSVVSCLRFDCVRNKVWVAAFGVMSAGLAVLSSFGMMLYIGVPFVMTVANSPFLILVVFWIGVDDMFILISCWQQTNVHDKVEDRLADTYKEAAISITITTLTDVLAFYIGLMTPFRSVRSFCLYSSTSILFCYFYSITFFGAFMVLNGRREKSNRHWLTCKEVPEDCPPGLSKGFSLCCVGGAYDHHNGKEESQPMNQFFKKYYGPFLIQPWAKVFVILLYAMYLTTSIYGCFQIKEGIDLRNLAADDSYVVRYYNDEKEFFSEYGPNIMVVVKGEFPYWDKKNRSDLDSCIADFKNLSFIKESMFTSWLETYEIYGLFMNLNLNDERVFKDHLSVFLNRLDFKQDLNFTNNTIYASRFFIQTVNITTAVDEMNMLNKLRSTAEKCPVPLLVYHPTFIYHDQYAVIVSNTIQNIAVTTAVMLFISLLLIPSPLCSLWVTFSIASIIVGVTGFMALWDVNLDTISMIILVVCIGFSVDFTAHISYAFVSSKKPSANEKAVEALFTLGYPIVQGAVSTILGVVVLSASKNYIFRTLFKIMFLVIFFGLFHGITFIPVFLTFFDACSSSSKVSSKEKPTFDEQTTSNKPTPSKQELQGSQEKQIYDNHTFLADDNQCKTQQGSAIQTLAFRAEQTQTGQGGVTDSIAVFSIDNKTYDVQMCVADDGSVNNCQKHNLDEEMYDGQRSTTSLKIKMNM</sequence>
<accession>A0A8C9V5P0</accession>
<dbReference type="FunFam" id="1.20.1640.10:FF:000013">
    <property type="entry name" value="PaTched Related family"/>
    <property type="match status" value="1"/>
</dbReference>